<dbReference type="AlphaFoldDB" id="A0A1T2WZE8"/>
<gene>
    <name evidence="1" type="ORF">BVG16_31330</name>
</gene>
<dbReference type="Proteomes" id="UP000190188">
    <property type="component" value="Unassembled WGS sequence"/>
</dbReference>
<dbReference type="RefSeq" id="WP_078503124.1">
    <property type="nucleotide sequence ID" value="NZ_MSZX01000025.1"/>
</dbReference>
<evidence type="ECO:0000313" key="2">
    <source>
        <dbReference type="Proteomes" id="UP000190188"/>
    </source>
</evidence>
<evidence type="ECO:0000313" key="1">
    <source>
        <dbReference type="EMBL" id="OPA72951.1"/>
    </source>
</evidence>
<dbReference type="STRING" id="1324314.BVG16_31330"/>
<comment type="caution">
    <text evidence="1">The sequence shown here is derived from an EMBL/GenBank/DDBJ whole genome shotgun (WGS) entry which is preliminary data.</text>
</comment>
<organism evidence="1 2">
    <name type="scientific">Paenibacillus selenitireducens</name>
    <dbReference type="NCBI Taxonomy" id="1324314"/>
    <lineage>
        <taxon>Bacteria</taxon>
        <taxon>Bacillati</taxon>
        <taxon>Bacillota</taxon>
        <taxon>Bacilli</taxon>
        <taxon>Bacillales</taxon>
        <taxon>Paenibacillaceae</taxon>
        <taxon>Paenibacillus</taxon>
    </lineage>
</organism>
<dbReference type="EMBL" id="MSZX01000025">
    <property type="protein sequence ID" value="OPA72951.1"/>
    <property type="molecule type" value="Genomic_DNA"/>
</dbReference>
<reference evidence="1 2" key="1">
    <citation type="submission" date="2017-01" db="EMBL/GenBank/DDBJ databases">
        <title>Genome analysis of Paenibacillus selenitrireducens ES3-24.</title>
        <authorList>
            <person name="Xu D."/>
            <person name="Yao R."/>
            <person name="Zheng S."/>
        </authorList>
    </citation>
    <scope>NUCLEOTIDE SEQUENCE [LARGE SCALE GENOMIC DNA]</scope>
    <source>
        <strain evidence="1 2">ES3-24</strain>
    </source>
</reference>
<protein>
    <submittedName>
        <fullName evidence="1">Uncharacterized protein</fullName>
    </submittedName>
</protein>
<accession>A0A1T2WZE8</accession>
<keyword evidence="2" id="KW-1185">Reference proteome</keyword>
<dbReference type="OrthoDB" id="1350443at2"/>
<sequence>METGLTGYHHQHFRIHPILDQILERWTGEQKETVHLLIHKYGLPNEASWTKIIWYNNGPWKRTIVHLDTVPHNFPTPHLDYLEQTIDYKVPVQFFDELAQFDGSLYPDRTAGEATAKCDQEAANFMALNLMNDILTGRRNVEDARHFATEIEKGLRLKGQSSPYFERFLFPKQIHTADPDVRYF</sequence>
<name>A0A1T2WZE8_9BACL</name>
<proteinExistence type="predicted"/>